<feature type="coiled-coil region" evidence="1">
    <location>
        <begin position="37"/>
        <end position="82"/>
    </location>
</feature>
<dbReference type="AlphaFoldDB" id="A0A0D2MDG8"/>
<keyword evidence="1" id="KW-0175">Coiled coil</keyword>
<dbReference type="EMBL" id="KK101345">
    <property type="protein sequence ID" value="KIZ01220.1"/>
    <property type="molecule type" value="Genomic_DNA"/>
</dbReference>
<keyword evidence="3" id="KW-1185">Reference proteome</keyword>
<name>A0A0D2MDG8_9CHLO</name>
<dbReference type="GeneID" id="25739621"/>
<reference evidence="2 3" key="1">
    <citation type="journal article" date="2013" name="BMC Genomics">
        <title>Reconstruction of the lipid metabolism for the microalga Monoraphidium neglectum from its genome sequence reveals characteristics suitable for biofuel production.</title>
        <authorList>
            <person name="Bogen C."/>
            <person name="Al-Dilaimi A."/>
            <person name="Albersmeier A."/>
            <person name="Wichmann J."/>
            <person name="Grundmann M."/>
            <person name="Rupp O."/>
            <person name="Lauersen K.J."/>
            <person name="Blifernez-Klassen O."/>
            <person name="Kalinowski J."/>
            <person name="Goesmann A."/>
            <person name="Mussgnug J.H."/>
            <person name="Kruse O."/>
        </authorList>
    </citation>
    <scope>NUCLEOTIDE SEQUENCE [LARGE SCALE GENOMIC DNA]</scope>
    <source>
        <strain evidence="2 3">SAG 48.87</strain>
    </source>
</reference>
<sequence>MQRALVIRHTVLATTGRGFASEAEASPGVIKVVMDLFERHMNSLDRIRAENEAFRKEINGKLDKVNAEMAELRREIRDKKSVKFPWLS</sequence>
<accession>A0A0D2MDG8</accession>
<evidence type="ECO:0000313" key="3">
    <source>
        <dbReference type="Proteomes" id="UP000054498"/>
    </source>
</evidence>
<dbReference type="RefSeq" id="XP_013900239.1">
    <property type="nucleotide sequence ID" value="XM_014044785.1"/>
</dbReference>
<dbReference type="Proteomes" id="UP000054498">
    <property type="component" value="Unassembled WGS sequence"/>
</dbReference>
<gene>
    <name evidence="2" type="ORF">MNEG_6745</name>
</gene>
<proteinExistence type="predicted"/>
<dbReference type="KEGG" id="mng:MNEG_6745"/>
<evidence type="ECO:0000256" key="1">
    <source>
        <dbReference type="SAM" id="Coils"/>
    </source>
</evidence>
<organism evidence="2 3">
    <name type="scientific">Monoraphidium neglectum</name>
    <dbReference type="NCBI Taxonomy" id="145388"/>
    <lineage>
        <taxon>Eukaryota</taxon>
        <taxon>Viridiplantae</taxon>
        <taxon>Chlorophyta</taxon>
        <taxon>core chlorophytes</taxon>
        <taxon>Chlorophyceae</taxon>
        <taxon>CS clade</taxon>
        <taxon>Sphaeropleales</taxon>
        <taxon>Selenastraceae</taxon>
        <taxon>Monoraphidium</taxon>
    </lineage>
</organism>
<protein>
    <submittedName>
        <fullName evidence="2">Uncharacterized protein</fullName>
    </submittedName>
</protein>
<evidence type="ECO:0000313" key="2">
    <source>
        <dbReference type="EMBL" id="KIZ01220.1"/>
    </source>
</evidence>